<dbReference type="OrthoDB" id="5863857at2759"/>
<gene>
    <name evidence="1" type="ORF">DICVIV_12596</name>
</gene>
<dbReference type="STRING" id="29172.A0A0D8XGC2"/>
<protein>
    <submittedName>
        <fullName evidence="1">Uncharacterized protein</fullName>
    </submittedName>
</protein>
<accession>A0A0D8XGC2</accession>
<reference evidence="2" key="2">
    <citation type="journal article" date="2016" name="Sci. Rep.">
        <title>Dictyocaulus viviparus genome, variome and transcriptome elucidate lungworm biology and support future intervention.</title>
        <authorList>
            <person name="McNulty S.N."/>
            <person name="Strube C."/>
            <person name="Rosa B.A."/>
            <person name="Martin J.C."/>
            <person name="Tyagi R."/>
            <person name="Choi Y.J."/>
            <person name="Wang Q."/>
            <person name="Hallsworth Pepin K."/>
            <person name="Zhang X."/>
            <person name="Ozersky P."/>
            <person name="Wilson R.K."/>
            <person name="Sternberg P.W."/>
            <person name="Gasser R.B."/>
            <person name="Mitreva M."/>
        </authorList>
    </citation>
    <scope>NUCLEOTIDE SEQUENCE [LARGE SCALE GENOMIC DNA]</scope>
    <source>
        <strain evidence="2">HannoverDv2000</strain>
    </source>
</reference>
<evidence type="ECO:0000313" key="1">
    <source>
        <dbReference type="EMBL" id="KJH41426.1"/>
    </source>
</evidence>
<keyword evidence="2" id="KW-1185">Reference proteome</keyword>
<organism evidence="1 2">
    <name type="scientific">Dictyocaulus viviparus</name>
    <name type="common">Bovine lungworm</name>
    <dbReference type="NCBI Taxonomy" id="29172"/>
    <lineage>
        <taxon>Eukaryota</taxon>
        <taxon>Metazoa</taxon>
        <taxon>Ecdysozoa</taxon>
        <taxon>Nematoda</taxon>
        <taxon>Chromadorea</taxon>
        <taxon>Rhabditida</taxon>
        <taxon>Rhabditina</taxon>
        <taxon>Rhabditomorpha</taxon>
        <taxon>Strongyloidea</taxon>
        <taxon>Metastrongylidae</taxon>
        <taxon>Dictyocaulus</taxon>
    </lineage>
</organism>
<dbReference type="EMBL" id="KN716827">
    <property type="protein sequence ID" value="KJH41426.1"/>
    <property type="molecule type" value="Genomic_DNA"/>
</dbReference>
<proteinExistence type="predicted"/>
<dbReference type="AlphaFoldDB" id="A0A0D8XGC2"/>
<reference evidence="1 2" key="1">
    <citation type="submission" date="2013-11" db="EMBL/GenBank/DDBJ databases">
        <title>Draft genome of the bovine lungworm Dictyocaulus viviparus.</title>
        <authorList>
            <person name="Mitreva M."/>
        </authorList>
    </citation>
    <scope>NUCLEOTIDE SEQUENCE [LARGE SCALE GENOMIC DNA]</scope>
    <source>
        <strain evidence="1 2">HannoverDv2000</strain>
    </source>
</reference>
<name>A0A0D8XGC2_DICVI</name>
<sequence>MEYVISRKEAIKEAISIIAKHRDSVQAALENYTAAADSCEGQTLSSEELKQNIKTSIDKAVKQLDKAEDYLSQFMTLQIKLESTSIKDNSYGTPDVARPKKESGVATLELQDAYGQKHEITVMKLSVNPDPNMIKPELLLGYRDSLNSLDDRSKMNITLPLGIKLITSGLGYFVTGGHSRHIDRSSKNMDTPYESTQTETTVIERKCEHEARTTKLSDAQEFMVPQEQERQIPKDIVWQQFQTTIEKRRDGYYVRLPWKSNVSTLPANKGRQ</sequence>
<evidence type="ECO:0000313" key="2">
    <source>
        <dbReference type="Proteomes" id="UP000053766"/>
    </source>
</evidence>
<dbReference type="Proteomes" id="UP000053766">
    <property type="component" value="Unassembled WGS sequence"/>
</dbReference>